<protein>
    <submittedName>
        <fullName evidence="1">Uncharacterized protein</fullName>
    </submittedName>
</protein>
<comment type="caution">
    <text evidence="1">The sequence shown here is derived from an EMBL/GenBank/DDBJ whole genome shotgun (WGS) entry which is preliminary data.</text>
</comment>
<keyword evidence="2" id="KW-1185">Reference proteome</keyword>
<name>A0ABV8CXA7_9STRE</name>
<sequence>MKKFGKRITFALIALVFVLGFMPLRFDCDQSQQADNVVYDQKNQVIYRFKSKEERSAVEQAFEKDFGSQLDKNAQIQSSEIQTLREGPLVEAKAEAEEMEVSYSETSGKSYRLGDFIIDSPVESGFETITTYPVPAGQTGRIFLEGKVREEKAQAALEDGKVISYTKSSLLKDGVYLTVDYED</sequence>
<dbReference type="EMBL" id="JBHRZV010000050">
    <property type="protein sequence ID" value="MFC3928543.1"/>
    <property type="molecule type" value="Genomic_DNA"/>
</dbReference>
<evidence type="ECO:0000313" key="1">
    <source>
        <dbReference type="EMBL" id="MFC3928543.1"/>
    </source>
</evidence>
<accession>A0ABV8CXA7</accession>
<proteinExistence type="predicted"/>
<organism evidence="1 2">
    <name type="scientific">Streptococcus caprae</name>
    <dbReference type="NCBI Taxonomy" id="1640501"/>
    <lineage>
        <taxon>Bacteria</taxon>
        <taxon>Bacillati</taxon>
        <taxon>Bacillota</taxon>
        <taxon>Bacilli</taxon>
        <taxon>Lactobacillales</taxon>
        <taxon>Streptococcaceae</taxon>
        <taxon>Streptococcus</taxon>
    </lineage>
</organism>
<evidence type="ECO:0000313" key="2">
    <source>
        <dbReference type="Proteomes" id="UP001595807"/>
    </source>
</evidence>
<gene>
    <name evidence="1" type="ORF">ACFORF_08210</name>
</gene>
<dbReference type="Proteomes" id="UP001595807">
    <property type="component" value="Unassembled WGS sequence"/>
</dbReference>
<reference evidence="2" key="1">
    <citation type="journal article" date="2019" name="Int. J. Syst. Evol. Microbiol.">
        <title>The Global Catalogue of Microorganisms (GCM) 10K type strain sequencing project: providing services to taxonomists for standard genome sequencing and annotation.</title>
        <authorList>
            <consortium name="The Broad Institute Genomics Platform"/>
            <consortium name="The Broad Institute Genome Sequencing Center for Infectious Disease"/>
            <person name="Wu L."/>
            <person name="Ma J."/>
        </authorList>
    </citation>
    <scope>NUCLEOTIDE SEQUENCE [LARGE SCALE GENOMIC DNA]</scope>
    <source>
        <strain evidence="2">CCUG 67170</strain>
    </source>
</reference>
<dbReference type="RefSeq" id="WP_380427197.1">
    <property type="nucleotide sequence ID" value="NZ_JBHRZV010000050.1"/>
</dbReference>